<organism evidence="1 2">
    <name type="scientific">Scophthalmus maximus</name>
    <name type="common">Turbot</name>
    <name type="synonym">Psetta maxima</name>
    <dbReference type="NCBI Taxonomy" id="52904"/>
    <lineage>
        <taxon>Eukaryota</taxon>
        <taxon>Metazoa</taxon>
        <taxon>Chordata</taxon>
        <taxon>Craniata</taxon>
        <taxon>Vertebrata</taxon>
        <taxon>Euteleostomi</taxon>
        <taxon>Actinopterygii</taxon>
        <taxon>Neopterygii</taxon>
        <taxon>Teleostei</taxon>
        <taxon>Neoteleostei</taxon>
        <taxon>Acanthomorphata</taxon>
        <taxon>Carangaria</taxon>
        <taxon>Pleuronectiformes</taxon>
        <taxon>Pleuronectoidei</taxon>
        <taxon>Scophthalmidae</taxon>
        <taxon>Scophthalmus</taxon>
    </lineage>
</organism>
<gene>
    <name evidence="1" type="ORF">F2P81_022033</name>
</gene>
<dbReference type="AlphaFoldDB" id="A0A6A4S141"/>
<name>A0A6A4S141_SCOMX</name>
<proteinExistence type="predicted"/>
<evidence type="ECO:0000313" key="1">
    <source>
        <dbReference type="EMBL" id="KAF0025152.1"/>
    </source>
</evidence>
<evidence type="ECO:0000313" key="2">
    <source>
        <dbReference type="Proteomes" id="UP000438429"/>
    </source>
</evidence>
<protein>
    <submittedName>
        <fullName evidence="1">Uncharacterized protein</fullName>
    </submittedName>
</protein>
<comment type="caution">
    <text evidence="1">The sequence shown here is derived from an EMBL/GenBank/DDBJ whole genome shotgun (WGS) entry which is preliminary data.</text>
</comment>
<accession>A0A6A4S141</accession>
<reference evidence="1 2" key="1">
    <citation type="submission" date="2019-06" db="EMBL/GenBank/DDBJ databases">
        <title>Draft genomes of female and male turbot (Scophthalmus maximus).</title>
        <authorList>
            <person name="Xu H."/>
            <person name="Xu X.-W."/>
            <person name="Shao C."/>
            <person name="Chen S."/>
        </authorList>
    </citation>
    <scope>NUCLEOTIDE SEQUENCE [LARGE SCALE GENOMIC DNA]</scope>
    <source>
        <strain evidence="1">Ysfricsl-2016a</strain>
        <tissue evidence="1">Blood</tissue>
    </source>
</reference>
<dbReference type="Proteomes" id="UP000438429">
    <property type="component" value="Unassembled WGS sequence"/>
</dbReference>
<sequence>MLSENVGKSLGFAVGLGSLSVSKSVASFAIDIESVFISSKYMTFVYKWSSNTAECDANLKHKQLRLKVKLYTKHILYESSVQR</sequence>
<dbReference type="EMBL" id="VEVO01000020">
    <property type="protein sequence ID" value="KAF0025152.1"/>
    <property type="molecule type" value="Genomic_DNA"/>
</dbReference>